<evidence type="ECO:0000256" key="11">
    <source>
        <dbReference type="RuleBase" id="RU000581"/>
    </source>
</evidence>
<protein>
    <submittedName>
        <fullName evidence="13">Uncharacterized protein</fullName>
    </submittedName>
</protein>
<evidence type="ECO:0000313" key="14">
    <source>
        <dbReference type="Proteomes" id="UP000728032"/>
    </source>
</evidence>
<comment type="similarity">
    <text evidence="2 11">Belongs to the fatty acid desaturase type 1 family.</text>
</comment>
<comment type="cofactor">
    <cofactor evidence="11">
        <name>Fe(2+)</name>
        <dbReference type="ChEBI" id="CHEBI:29033"/>
    </cofactor>
</comment>
<keyword evidence="6 12" id="KW-1133">Transmembrane helix</keyword>
<evidence type="ECO:0000256" key="8">
    <source>
        <dbReference type="ARBA" id="ARBA00023098"/>
    </source>
</evidence>
<evidence type="ECO:0000256" key="12">
    <source>
        <dbReference type="SAM" id="Phobius"/>
    </source>
</evidence>
<dbReference type="PRINTS" id="PR00075">
    <property type="entry name" value="FACDDSATRASE"/>
</dbReference>
<evidence type="ECO:0000256" key="3">
    <source>
        <dbReference type="ARBA" id="ARBA00022516"/>
    </source>
</evidence>
<name>A0A7R9LVU5_9ACAR</name>
<evidence type="ECO:0000256" key="6">
    <source>
        <dbReference type="ARBA" id="ARBA00022989"/>
    </source>
</evidence>
<dbReference type="GO" id="GO:0005506">
    <property type="term" value="F:iron ion binding"/>
    <property type="evidence" value="ECO:0007669"/>
    <property type="project" value="TreeGrafter"/>
</dbReference>
<sequence>MSAMHVLGFYGWYLGIKYSRWQSWLWAYFIGFIASFGVLAGSHRLWTHRSYKVNFIKLIFTNKCFNGYTLNYKLTGDLIYQICSLP</sequence>
<dbReference type="PANTHER" id="PTHR11351">
    <property type="entry name" value="ACYL-COA DESATURASE"/>
    <property type="match status" value="1"/>
</dbReference>
<keyword evidence="8" id="KW-0443">Lipid metabolism</keyword>
<evidence type="ECO:0000256" key="7">
    <source>
        <dbReference type="ARBA" id="ARBA00023002"/>
    </source>
</evidence>
<evidence type="ECO:0000256" key="5">
    <source>
        <dbReference type="ARBA" id="ARBA00022832"/>
    </source>
</evidence>
<proteinExistence type="inferred from homology"/>
<dbReference type="GO" id="GO:0006636">
    <property type="term" value="P:unsaturated fatty acid biosynthetic process"/>
    <property type="evidence" value="ECO:0007669"/>
    <property type="project" value="TreeGrafter"/>
</dbReference>
<dbReference type="Proteomes" id="UP000728032">
    <property type="component" value="Unassembled WGS sequence"/>
</dbReference>
<evidence type="ECO:0000256" key="2">
    <source>
        <dbReference type="ARBA" id="ARBA00009295"/>
    </source>
</evidence>
<dbReference type="GO" id="GO:0004768">
    <property type="term" value="F:stearoyl-CoA 9-desaturase activity"/>
    <property type="evidence" value="ECO:0007669"/>
    <property type="project" value="TreeGrafter"/>
</dbReference>
<dbReference type="EMBL" id="CAJPVJ010003085">
    <property type="protein sequence ID" value="CAG2167149.1"/>
    <property type="molecule type" value="Genomic_DNA"/>
</dbReference>
<dbReference type="GO" id="GO:0005789">
    <property type="term" value="C:endoplasmic reticulum membrane"/>
    <property type="evidence" value="ECO:0007669"/>
    <property type="project" value="TreeGrafter"/>
</dbReference>
<keyword evidence="4 11" id="KW-0812">Transmembrane</keyword>
<evidence type="ECO:0000256" key="4">
    <source>
        <dbReference type="ARBA" id="ARBA00022692"/>
    </source>
</evidence>
<keyword evidence="7 11" id="KW-0560">Oxidoreductase</keyword>
<reference evidence="13" key="1">
    <citation type="submission" date="2020-11" db="EMBL/GenBank/DDBJ databases">
        <authorList>
            <person name="Tran Van P."/>
        </authorList>
    </citation>
    <scope>NUCLEOTIDE SEQUENCE</scope>
</reference>
<keyword evidence="3 11" id="KW-0444">Lipid biosynthesis</keyword>
<keyword evidence="14" id="KW-1185">Reference proteome</keyword>
<evidence type="ECO:0000313" key="13">
    <source>
        <dbReference type="EMBL" id="CAD7648258.1"/>
    </source>
</evidence>
<accession>A0A7R9LVU5</accession>
<dbReference type="EMBL" id="OC917910">
    <property type="protein sequence ID" value="CAD7648258.1"/>
    <property type="molecule type" value="Genomic_DNA"/>
</dbReference>
<evidence type="ECO:0000256" key="9">
    <source>
        <dbReference type="ARBA" id="ARBA00023136"/>
    </source>
</evidence>
<gene>
    <name evidence="13" type="ORF">ONB1V03_LOCUS6661</name>
</gene>
<evidence type="ECO:0000256" key="1">
    <source>
        <dbReference type="ARBA" id="ARBA00004141"/>
    </source>
</evidence>
<keyword evidence="9 12" id="KW-0472">Membrane</keyword>
<comment type="domain">
    <text evidence="11">The histidine box domains are involved in binding the catalytic metal ions.</text>
</comment>
<organism evidence="13">
    <name type="scientific">Oppiella nova</name>
    <dbReference type="NCBI Taxonomy" id="334625"/>
    <lineage>
        <taxon>Eukaryota</taxon>
        <taxon>Metazoa</taxon>
        <taxon>Ecdysozoa</taxon>
        <taxon>Arthropoda</taxon>
        <taxon>Chelicerata</taxon>
        <taxon>Arachnida</taxon>
        <taxon>Acari</taxon>
        <taxon>Acariformes</taxon>
        <taxon>Sarcoptiformes</taxon>
        <taxon>Oribatida</taxon>
        <taxon>Brachypylina</taxon>
        <taxon>Oppioidea</taxon>
        <taxon>Oppiidae</taxon>
        <taxon>Oppiella</taxon>
    </lineage>
</organism>
<keyword evidence="5" id="KW-0276">Fatty acid metabolism</keyword>
<feature type="transmembrane region" description="Helical" evidence="12">
    <location>
        <begin position="23"/>
        <end position="42"/>
    </location>
</feature>
<evidence type="ECO:0000256" key="10">
    <source>
        <dbReference type="ARBA" id="ARBA00023160"/>
    </source>
</evidence>
<keyword evidence="10 11" id="KW-0275">Fatty acid biosynthesis</keyword>
<dbReference type="AlphaFoldDB" id="A0A7R9LVU5"/>
<dbReference type="InterPro" id="IPR015876">
    <property type="entry name" value="Acyl-CoA_DS"/>
</dbReference>
<dbReference type="PANTHER" id="PTHR11351:SF31">
    <property type="entry name" value="DESATURASE 1, ISOFORM A-RELATED"/>
    <property type="match status" value="1"/>
</dbReference>
<comment type="subcellular location">
    <subcellularLocation>
        <location evidence="1">Membrane</location>
        <topology evidence="1">Multi-pass membrane protein</topology>
    </subcellularLocation>
</comment>